<dbReference type="InterPro" id="IPR001296">
    <property type="entry name" value="Glyco_trans_1"/>
</dbReference>
<dbReference type="Gene3D" id="3.40.50.2000">
    <property type="entry name" value="Glycogen Phosphorylase B"/>
    <property type="match status" value="2"/>
</dbReference>
<dbReference type="SUPFAM" id="SSF53756">
    <property type="entry name" value="UDP-Glycosyltransferase/glycogen phosphorylase"/>
    <property type="match status" value="1"/>
</dbReference>
<dbReference type="CDD" id="cd03801">
    <property type="entry name" value="GT4_PimA-like"/>
    <property type="match status" value="1"/>
</dbReference>
<dbReference type="PANTHER" id="PTHR45947">
    <property type="entry name" value="SULFOQUINOVOSYL TRANSFERASE SQD2"/>
    <property type="match status" value="1"/>
</dbReference>
<dbReference type="OrthoDB" id="139410at2"/>
<evidence type="ECO:0000313" key="4">
    <source>
        <dbReference type="Proteomes" id="UP000250369"/>
    </source>
</evidence>
<dbReference type="Pfam" id="PF13439">
    <property type="entry name" value="Glyco_transf_4"/>
    <property type="match status" value="1"/>
</dbReference>
<proteinExistence type="predicted"/>
<keyword evidence="3" id="KW-0808">Transferase</keyword>
<dbReference type="Proteomes" id="UP000250369">
    <property type="component" value="Unassembled WGS sequence"/>
</dbReference>
<evidence type="ECO:0000259" key="2">
    <source>
        <dbReference type="Pfam" id="PF13439"/>
    </source>
</evidence>
<reference evidence="3 4" key="1">
    <citation type="journal article" date="2009" name="Int. J. Syst. Evol. Microbiol.">
        <title>Paenibacillus contaminans sp. nov., isolated from a contaminated laboratory plate.</title>
        <authorList>
            <person name="Chou J.H."/>
            <person name="Lee J.H."/>
            <person name="Lin M.C."/>
            <person name="Chang P.S."/>
            <person name="Arun A.B."/>
            <person name="Young C.C."/>
            <person name="Chen W.M."/>
        </authorList>
    </citation>
    <scope>NUCLEOTIDE SEQUENCE [LARGE SCALE GENOMIC DNA]</scope>
    <source>
        <strain evidence="3 4">CKOBP-6</strain>
    </source>
</reference>
<dbReference type="EMBL" id="QMFB01000003">
    <property type="protein sequence ID" value="RAV22084.1"/>
    <property type="molecule type" value="Genomic_DNA"/>
</dbReference>
<keyword evidence="4" id="KW-1185">Reference proteome</keyword>
<dbReference type="AlphaFoldDB" id="A0A329MQN1"/>
<feature type="domain" description="Glycosyltransferase subfamily 4-like N-terminal" evidence="2">
    <location>
        <begin position="24"/>
        <end position="172"/>
    </location>
</feature>
<sequence>MNKPRVAVVTPGSFVVPSPRSSSVERVVYEVTRLLQEQVDCHVYGIRAGGYAANENIGGVHYIRVPRSKRNGYMRAVNNRIRRQRYDLIQVDNRPRHARFLKRKHPRTPVWLFLHSLNFVNKPHIGRKELASCFRHADRILVNSSFLLERMAERFPAIRSKLRVNYLGVNQEQFMSRWSEEGERFRENMLARLGLQNRKIILYVGRLIKSKGIHHLLEAMPDIVKQEPEAMLLIVGGAYYGSRKTTAYARQLHRLGRKMPEHVRFVPYVPYNQIANWFRIADVTVVPSSQREAFGLVNVEAMASGIPVIATYAGGMKEIIDHENTGYLVPLQRLQEELADKIVKVIGNDELQRNMGEQAMQRVESTFTWRHTADRWMKHFCEQTGAVFADPGGPCL</sequence>
<dbReference type="RefSeq" id="WP_113030393.1">
    <property type="nucleotide sequence ID" value="NZ_QMFB01000003.1"/>
</dbReference>
<dbReference type="InterPro" id="IPR028098">
    <property type="entry name" value="Glyco_trans_4-like_N"/>
</dbReference>
<dbReference type="InterPro" id="IPR050194">
    <property type="entry name" value="Glycosyltransferase_grp1"/>
</dbReference>
<evidence type="ECO:0000259" key="1">
    <source>
        <dbReference type="Pfam" id="PF00534"/>
    </source>
</evidence>
<feature type="domain" description="Glycosyl transferase family 1" evidence="1">
    <location>
        <begin position="191"/>
        <end position="361"/>
    </location>
</feature>
<evidence type="ECO:0000313" key="3">
    <source>
        <dbReference type="EMBL" id="RAV22084.1"/>
    </source>
</evidence>
<organism evidence="3 4">
    <name type="scientific">Paenibacillus contaminans</name>
    <dbReference type="NCBI Taxonomy" id="450362"/>
    <lineage>
        <taxon>Bacteria</taxon>
        <taxon>Bacillati</taxon>
        <taxon>Bacillota</taxon>
        <taxon>Bacilli</taxon>
        <taxon>Bacillales</taxon>
        <taxon>Paenibacillaceae</taxon>
        <taxon>Paenibacillus</taxon>
    </lineage>
</organism>
<name>A0A329MQN1_9BACL</name>
<protein>
    <submittedName>
        <fullName evidence="3">Glycosyltransferase family 1 protein</fullName>
    </submittedName>
</protein>
<gene>
    <name evidence="3" type="ORF">DQG23_08610</name>
</gene>
<accession>A0A329MQN1</accession>
<comment type="caution">
    <text evidence="3">The sequence shown here is derived from an EMBL/GenBank/DDBJ whole genome shotgun (WGS) entry which is preliminary data.</text>
</comment>
<dbReference type="GO" id="GO:0016757">
    <property type="term" value="F:glycosyltransferase activity"/>
    <property type="evidence" value="ECO:0007669"/>
    <property type="project" value="InterPro"/>
</dbReference>
<dbReference type="Pfam" id="PF00534">
    <property type="entry name" value="Glycos_transf_1"/>
    <property type="match status" value="1"/>
</dbReference>
<dbReference type="PANTHER" id="PTHR45947:SF3">
    <property type="entry name" value="SULFOQUINOVOSYL TRANSFERASE SQD2"/>
    <property type="match status" value="1"/>
</dbReference>